<name>A0A097EX43_9CAUD</name>
<sequence length="162" mass="19283">MPIRGVPEPLNEVLKYVNIELRDVNLRRNNIYYFKSTEMCSVQVIIGTSVKITRVLDGSTDFVEYNVLTNKVTHTYKWSGYKTIKYEFDVARTEEERFMLSTINPANYPELDTFLLILKLYNEANGKAKEYDRIMYERKKERAQKSYDLYDNPYVKYNKGRK</sequence>
<dbReference type="GeneID" id="22111152"/>
<dbReference type="KEGG" id="vg:22111152"/>
<evidence type="ECO:0000313" key="1">
    <source>
        <dbReference type="EMBL" id="AIT14009.1"/>
    </source>
</evidence>
<organism evidence="1 2">
    <name type="scientific">Escherichia phage 121Q</name>
    <dbReference type="NCBI Taxonomy" id="1555202"/>
    <lineage>
        <taxon>Viruses</taxon>
        <taxon>Duplodnaviria</taxon>
        <taxon>Heunggongvirae</taxon>
        <taxon>Uroviricota</taxon>
        <taxon>Caudoviricetes</taxon>
        <taxon>Asteriusvirus</taxon>
        <taxon>Asteriusvirus av121Q</taxon>
    </lineage>
</organism>
<proteinExistence type="predicted"/>
<keyword evidence="2" id="KW-1185">Reference proteome</keyword>
<gene>
    <name evidence="1" type="primary">112</name>
    <name evidence="1" type="ORF">PBI_121Q_112</name>
</gene>
<evidence type="ECO:0000313" key="2">
    <source>
        <dbReference type="Proteomes" id="UP000029889"/>
    </source>
</evidence>
<accession>A0A097EX43</accession>
<dbReference type="EMBL" id="KM507819">
    <property type="protein sequence ID" value="AIT14009.1"/>
    <property type="molecule type" value="Genomic_DNA"/>
</dbReference>
<reference evidence="1 2" key="1">
    <citation type="submission" date="2014-09" db="EMBL/GenBank/DDBJ databases">
        <authorList>
            <person name="Lapin J.S."/>
            <person name="Pope W.H."/>
            <person name="Hua J."/>
            <person name="Ford M.E."/>
            <person name="Conway J.F."/>
            <person name="Hatfull G.F."/>
            <person name="Hendrix R.W."/>
        </authorList>
    </citation>
    <scope>NUCLEOTIDE SEQUENCE [LARGE SCALE GENOMIC DNA]</scope>
</reference>
<dbReference type="RefSeq" id="YP_009101706.1">
    <property type="nucleotide sequence ID" value="NC_025447.1"/>
</dbReference>
<dbReference type="Proteomes" id="UP000029889">
    <property type="component" value="Segment"/>
</dbReference>
<protein>
    <submittedName>
        <fullName evidence="1">Uncharacterized protein</fullName>
    </submittedName>
</protein>